<dbReference type="Gene3D" id="3.40.50.1000">
    <property type="entry name" value="HAD superfamily/HAD-like"/>
    <property type="match status" value="1"/>
</dbReference>
<dbReference type="FunFam" id="1.10.150.240:FF:000001">
    <property type="entry name" value="Haloacid dehalogenase-like hydrolase domain"/>
    <property type="match status" value="1"/>
</dbReference>
<evidence type="ECO:0000313" key="1">
    <source>
        <dbReference type="EMBL" id="CAG8978461.1"/>
    </source>
</evidence>
<evidence type="ECO:0000313" key="2">
    <source>
        <dbReference type="Proteomes" id="UP000701801"/>
    </source>
</evidence>
<keyword evidence="2" id="KW-1185">Reference proteome</keyword>
<dbReference type="NCBIfam" id="TIGR01509">
    <property type="entry name" value="HAD-SF-IA-v3"/>
    <property type="match status" value="1"/>
</dbReference>
<dbReference type="AlphaFoldDB" id="A0A9N9LTQ6"/>
<sequence>MQHSNTPLNPAPRQLWYVQPEIHHYIRRVKLFQFPKIFIHSQEIIRSIMTSPKTDFPPVRACLLDMDGLLIDSEDKYTICDNMILAKYGRPPIPWSIKAQLQGRPGVSAVKIMHEWSQLPITIEEYQTQQLILHEEHFPSVQPLLGVSKLLSDLSSATVTLPTTPPKTLKVHTALATSSMALKFKWKTSHLEELISVFPPHRRVLGDDPRIPKGRGKPAPEIYLLALDTINQSLDEGEPNIKPEECLVFEDSVSGVEAGRRAGMRVVWIPHPGLAGEYVGREGEVLAGRTGEGEGDLHQVGEVGDGWGEQLESLEGFDWGKYGIEIL</sequence>
<protein>
    <recommendedName>
        <fullName evidence="3">HAD-like protein</fullName>
    </recommendedName>
</protein>
<proteinExistence type="predicted"/>
<dbReference type="InterPro" id="IPR023214">
    <property type="entry name" value="HAD_sf"/>
</dbReference>
<dbReference type="EMBL" id="CAJVRM010000261">
    <property type="protein sequence ID" value="CAG8978461.1"/>
    <property type="molecule type" value="Genomic_DNA"/>
</dbReference>
<reference evidence="1" key="1">
    <citation type="submission" date="2021-07" db="EMBL/GenBank/DDBJ databases">
        <authorList>
            <person name="Durling M."/>
        </authorList>
    </citation>
    <scope>NUCLEOTIDE SEQUENCE</scope>
</reference>
<dbReference type="OrthoDB" id="40579at2759"/>
<dbReference type="PANTHER" id="PTHR18901:SF38">
    <property type="entry name" value="PSEUDOURIDINE-5'-PHOSPHATASE"/>
    <property type="match status" value="1"/>
</dbReference>
<dbReference type="Proteomes" id="UP000701801">
    <property type="component" value="Unassembled WGS sequence"/>
</dbReference>
<dbReference type="InterPro" id="IPR036412">
    <property type="entry name" value="HAD-like_sf"/>
</dbReference>
<dbReference type="SUPFAM" id="SSF56784">
    <property type="entry name" value="HAD-like"/>
    <property type="match status" value="1"/>
</dbReference>
<dbReference type="SFLD" id="SFLDS00003">
    <property type="entry name" value="Haloacid_Dehalogenase"/>
    <property type="match status" value="1"/>
</dbReference>
<dbReference type="PANTHER" id="PTHR18901">
    <property type="entry name" value="2-DEOXYGLUCOSE-6-PHOSPHATE PHOSPHATASE 2"/>
    <property type="match status" value="1"/>
</dbReference>
<dbReference type="Pfam" id="PF00702">
    <property type="entry name" value="Hydrolase"/>
    <property type="match status" value="1"/>
</dbReference>
<comment type="caution">
    <text evidence="1">The sequence shown here is derived from an EMBL/GenBank/DDBJ whole genome shotgun (WGS) entry which is preliminary data.</text>
</comment>
<dbReference type="SFLD" id="SFLDG01129">
    <property type="entry name" value="C1.5:_HAD__Beta-PGM__Phosphata"/>
    <property type="match status" value="1"/>
</dbReference>
<organism evidence="1 2">
    <name type="scientific">Hymenoscyphus albidus</name>
    <dbReference type="NCBI Taxonomy" id="595503"/>
    <lineage>
        <taxon>Eukaryota</taxon>
        <taxon>Fungi</taxon>
        <taxon>Dikarya</taxon>
        <taxon>Ascomycota</taxon>
        <taxon>Pezizomycotina</taxon>
        <taxon>Leotiomycetes</taxon>
        <taxon>Helotiales</taxon>
        <taxon>Helotiaceae</taxon>
        <taxon>Hymenoscyphus</taxon>
    </lineage>
</organism>
<dbReference type="GO" id="GO:0016791">
    <property type="term" value="F:phosphatase activity"/>
    <property type="evidence" value="ECO:0007669"/>
    <property type="project" value="TreeGrafter"/>
</dbReference>
<evidence type="ECO:0008006" key="3">
    <source>
        <dbReference type="Google" id="ProtNLM"/>
    </source>
</evidence>
<name>A0A9N9LTQ6_9HELO</name>
<dbReference type="InterPro" id="IPR006439">
    <property type="entry name" value="HAD-SF_hydro_IA"/>
</dbReference>
<accession>A0A9N9LTQ6</accession>
<dbReference type="Gene3D" id="1.10.150.240">
    <property type="entry name" value="Putative phosphatase, domain 2"/>
    <property type="match status" value="1"/>
</dbReference>
<dbReference type="InterPro" id="IPR023198">
    <property type="entry name" value="PGP-like_dom2"/>
</dbReference>
<gene>
    <name evidence="1" type="ORF">HYALB_00012842</name>
</gene>